<dbReference type="Gene3D" id="2.40.30.170">
    <property type="match status" value="1"/>
</dbReference>
<dbReference type="InterPro" id="IPR006143">
    <property type="entry name" value="RND_pump_MFP"/>
</dbReference>
<reference evidence="8 10" key="2">
    <citation type="submission" date="2019-03" db="EMBL/GenBank/DDBJ databases">
        <title>Genomic Encyclopedia of Type Strains, Phase IV (KMG-IV): sequencing the most valuable type-strain genomes for metagenomic binning, comparative biology and taxonomic classification.</title>
        <authorList>
            <person name="Goeker M."/>
        </authorList>
    </citation>
    <scope>NUCLEOTIDE SEQUENCE [LARGE SCALE GENOMIC DNA]</scope>
    <source>
        <strain evidence="8 10">DSM 15264</strain>
    </source>
</reference>
<dbReference type="InterPro" id="IPR058626">
    <property type="entry name" value="MdtA-like_b-barrel"/>
</dbReference>
<feature type="domain" description="YknX-like C-terminal permuted SH3-like" evidence="6">
    <location>
        <begin position="318"/>
        <end position="383"/>
    </location>
</feature>
<feature type="domain" description="Multidrug resistance protein MdtA-like beta-barrel" evidence="5">
    <location>
        <begin position="234"/>
        <end position="312"/>
    </location>
</feature>
<evidence type="ECO:0000313" key="9">
    <source>
        <dbReference type="Proteomes" id="UP000239406"/>
    </source>
</evidence>
<dbReference type="EMBL" id="PSNY01000003">
    <property type="protein sequence ID" value="PPE71009.1"/>
    <property type="molecule type" value="Genomic_DNA"/>
</dbReference>
<comment type="caution">
    <text evidence="7">The sequence shown here is derived from an EMBL/GenBank/DDBJ whole genome shotgun (WGS) entry which is preliminary data.</text>
</comment>
<dbReference type="Proteomes" id="UP000239406">
    <property type="component" value="Unassembled WGS sequence"/>
</dbReference>
<evidence type="ECO:0000256" key="1">
    <source>
        <dbReference type="ARBA" id="ARBA00009477"/>
    </source>
</evidence>
<evidence type="ECO:0000259" key="6">
    <source>
        <dbReference type="Pfam" id="PF25989"/>
    </source>
</evidence>
<evidence type="ECO:0000313" key="10">
    <source>
        <dbReference type="Proteomes" id="UP000294772"/>
    </source>
</evidence>
<dbReference type="GO" id="GO:0030313">
    <property type="term" value="C:cell envelope"/>
    <property type="evidence" value="ECO:0007669"/>
    <property type="project" value="UniProtKB-SubCell"/>
</dbReference>
<name>A0A2S5T7R4_9BURK</name>
<dbReference type="RefSeq" id="WP_104356270.1">
    <property type="nucleotide sequence ID" value="NZ_CALFFA010000016.1"/>
</dbReference>
<comment type="similarity">
    <text evidence="1">Belongs to the membrane fusion protein (MFP) (TC 8.A.1) family.</text>
</comment>
<proteinExistence type="inferred from homology"/>
<dbReference type="PANTHER" id="PTHR30158">
    <property type="entry name" value="ACRA/E-RELATED COMPONENT OF DRUG EFFLUX TRANSPORTER"/>
    <property type="match status" value="1"/>
</dbReference>
<evidence type="ECO:0000313" key="7">
    <source>
        <dbReference type="EMBL" id="PPE71009.1"/>
    </source>
</evidence>
<dbReference type="GO" id="GO:0022857">
    <property type="term" value="F:transmembrane transporter activity"/>
    <property type="evidence" value="ECO:0007669"/>
    <property type="project" value="InterPro"/>
</dbReference>
<sequence length="404" mass="42520">MAHPYRSSVAAASPDAPRTLAPRLSFVFASLAALALVACSPGSSQPQGPGGPGAGGAPQAMPVGVRTVQLQTVPVTLEAVGRAEGSKEVQVQARVSGLLERQVYQEGERVKAGAPMYYIERAPFEIALAQAKATLAQQAAQLEQARREEQRLKPLAEQQAISQREYDDATSALRLAEAAVAQAQAQVRQAELNLSYTVVHAPISGISGRSLQSEGSLVTPGVNGLLTTITQTDPIWVRFSFNENELSRLQSAREAKVSLLDSEGRLLMEGGRLNFAGSTVDPQTGTVQLRASFPNPQLKILPGQFVRAQVVAGETEAFTVPQSAVVQSEQGRMVWTIVDGKATPTPVELGGWSGSDWIVRQGLKPGDQVIIDNLMKLRPGAPVVAQGAAPAAPAASEPASAASE</sequence>
<dbReference type="InterPro" id="IPR058637">
    <property type="entry name" value="YknX-like_C"/>
</dbReference>
<dbReference type="InterPro" id="IPR058625">
    <property type="entry name" value="MdtA-like_BSH"/>
</dbReference>
<dbReference type="Gene3D" id="1.10.287.470">
    <property type="entry name" value="Helix hairpin bin"/>
    <property type="match status" value="1"/>
</dbReference>
<feature type="coiled-coil region" evidence="2">
    <location>
        <begin position="128"/>
        <end position="193"/>
    </location>
</feature>
<dbReference type="Pfam" id="PF25989">
    <property type="entry name" value="YknX_C"/>
    <property type="match status" value="1"/>
</dbReference>
<dbReference type="Pfam" id="PF25876">
    <property type="entry name" value="HH_MFP_RND"/>
    <property type="match status" value="1"/>
</dbReference>
<dbReference type="Gene3D" id="2.40.420.20">
    <property type="match status" value="1"/>
</dbReference>
<gene>
    <name evidence="7" type="ORF">C1702_03325</name>
    <name evidence="8" type="ORF">EV676_104102</name>
</gene>
<evidence type="ECO:0000256" key="2">
    <source>
        <dbReference type="SAM" id="Coils"/>
    </source>
</evidence>
<dbReference type="OrthoDB" id="9783047at2"/>
<accession>A0A2S5T7R4</accession>
<dbReference type="AlphaFoldDB" id="A0A2S5T7R4"/>
<evidence type="ECO:0000259" key="5">
    <source>
        <dbReference type="Pfam" id="PF25944"/>
    </source>
</evidence>
<reference evidence="7 9" key="1">
    <citation type="submission" date="2018-02" db="EMBL/GenBank/DDBJ databases">
        <title>Reclassifiation of [Polyangium] brachysporum DSM 7029 as Guopingzhaonella breviflexa gen. nov., sp. nov., a member of the family Comamonadaceae.</title>
        <authorList>
            <person name="Tang B."/>
        </authorList>
    </citation>
    <scope>NUCLEOTIDE SEQUENCE [LARGE SCALE GENOMIC DNA]</scope>
    <source>
        <strain evidence="7 9">DSM 15344</strain>
    </source>
</reference>
<dbReference type="PANTHER" id="PTHR30158:SF3">
    <property type="entry name" value="MULTIDRUG EFFLUX PUMP SUBUNIT ACRA-RELATED"/>
    <property type="match status" value="1"/>
</dbReference>
<keyword evidence="2" id="KW-0175">Coiled coil</keyword>
<evidence type="ECO:0000313" key="8">
    <source>
        <dbReference type="EMBL" id="TCP07547.1"/>
    </source>
</evidence>
<evidence type="ECO:0000259" key="4">
    <source>
        <dbReference type="Pfam" id="PF25917"/>
    </source>
</evidence>
<dbReference type="Pfam" id="PF25917">
    <property type="entry name" value="BSH_RND"/>
    <property type="match status" value="1"/>
</dbReference>
<feature type="domain" description="Multidrug resistance protein MdtA-like barrel-sandwich hybrid" evidence="4">
    <location>
        <begin position="88"/>
        <end position="224"/>
    </location>
</feature>
<dbReference type="SUPFAM" id="SSF111369">
    <property type="entry name" value="HlyD-like secretion proteins"/>
    <property type="match status" value="1"/>
</dbReference>
<evidence type="ECO:0000259" key="3">
    <source>
        <dbReference type="Pfam" id="PF25876"/>
    </source>
</evidence>
<dbReference type="EMBL" id="SLXF01000004">
    <property type="protein sequence ID" value="TCP07547.1"/>
    <property type="molecule type" value="Genomic_DNA"/>
</dbReference>
<protein>
    <submittedName>
        <fullName evidence="7">Efflux transporter periplasmic adaptor subunit</fullName>
    </submittedName>
    <submittedName>
        <fullName evidence="8">Membrane fusion protein (Multidrug efflux system)</fullName>
    </submittedName>
</protein>
<dbReference type="NCBIfam" id="TIGR01730">
    <property type="entry name" value="RND_mfp"/>
    <property type="match status" value="1"/>
</dbReference>
<feature type="domain" description="Multidrug resistance protein MdtA-like alpha-helical hairpin" evidence="3">
    <location>
        <begin position="128"/>
        <end position="197"/>
    </location>
</feature>
<dbReference type="Gene3D" id="2.40.50.100">
    <property type="match status" value="1"/>
</dbReference>
<dbReference type="Proteomes" id="UP000294772">
    <property type="component" value="Unassembled WGS sequence"/>
</dbReference>
<dbReference type="GO" id="GO:0005886">
    <property type="term" value="C:plasma membrane"/>
    <property type="evidence" value="ECO:0007669"/>
    <property type="project" value="TreeGrafter"/>
</dbReference>
<keyword evidence="9" id="KW-1185">Reference proteome</keyword>
<dbReference type="InterPro" id="IPR058624">
    <property type="entry name" value="MdtA-like_HH"/>
</dbReference>
<organism evidence="7 9">
    <name type="scientific">Caldimonas thermodepolymerans</name>
    <dbReference type="NCBI Taxonomy" id="215580"/>
    <lineage>
        <taxon>Bacteria</taxon>
        <taxon>Pseudomonadati</taxon>
        <taxon>Pseudomonadota</taxon>
        <taxon>Betaproteobacteria</taxon>
        <taxon>Burkholderiales</taxon>
        <taxon>Sphaerotilaceae</taxon>
        <taxon>Caldimonas</taxon>
    </lineage>
</organism>
<dbReference type="Pfam" id="PF25944">
    <property type="entry name" value="Beta-barrel_RND"/>
    <property type="match status" value="1"/>
</dbReference>
<dbReference type="GO" id="GO:0046677">
    <property type="term" value="P:response to antibiotic"/>
    <property type="evidence" value="ECO:0007669"/>
    <property type="project" value="TreeGrafter"/>
</dbReference>